<accession>A0ACC3AM24</accession>
<name>A0ACC3AM24_9EURO</name>
<keyword evidence="2" id="KW-1185">Reference proteome</keyword>
<evidence type="ECO:0000313" key="1">
    <source>
        <dbReference type="EMBL" id="KAK1138449.1"/>
    </source>
</evidence>
<dbReference type="EMBL" id="JAOPJF010000149">
    <property type="protein sequence ID" value="KAK1138449.1"/>
    <property type="molecule type" value="Genomic_DNA"/>
</dbReference>
<organism evidence="1 2">
    <name type="scientific">Aspergillus melleus</name>
    <dbReference type="NCBI Taxonomy" id="138277"/>
    <lineage>
        <taxon>Eukaryota</taxon>
        <taxon>Fungi</taxon>
        <taxon>Dikarya</taxon>
        <taxon>Ascomycota</taxon>
        <taxon>Pezizomycotina</taxon>
        <taxon>Eurotiomycetes</taxon>
        <taxon>Eurotiomycetidae</taxon>
        <taxon>Eurotiales</taxon>
        <taxon>Aspergillaceae</taxon>
        <taxon>Aspergillus</taxon>
        <taxon>Aspergillus subgen. Circumdati</taxon>
    </lineage>
</organism>
<comment type="caution">
    <text evidence="1">The sequence shown here is derived from an EMBL/GenBank/DDBJ whole genome shotgun (WGS) entry which is preliminary data.</text>
</comment>
<evidence type="ECO:0000313" key="2">
    <source>
        <dbReference type="Proteomes" id="UP001177260"/>
    </source>
</evidence>
<dbReference type="Proteomes" id="UP001177260">
    <property type="component" value="Unassembled WGS sequence"/>
</dbReference>
<gene>
    <name evidence="1" type="ORF">N8T08_002505</name>
</gene>
<reference evidence="1 2" key="1">
    <citation type="journal article" date="2023" name="ACS Omega">
        <title>Identification of the Neoaspergillic Acid Biosynthesis Gene Cluster by Establishing an In Vitro CRISPR-Ribonucleoprotein Genetic System in Aspergillus melleus.</title>
        <authorList>
            <person name="Yuan B."/>
            <person name="Grau M.F."/>
            <person name="Murata R.M."/>
            <person name="Torok T."/>
            <person name="Venkateswaran K."/>
            <person name="Stajich J.E."/>
            <person name="Wang C.C.C."/>
        </authorList>
    </citation>
    <scope>NUCLEOTIDE SEQUENCE [LARGE SCALE GENOMIC DNA]</scope>
    <source>
        <strain evidence="1 2">IMV 1140</strain>
    </source>
</reference>
<sequence>MKAYRTSAYGLRRLLRVVALAIAASAAALSRDWENGGLFGGDALSSMNLPLFLSDVLGEARDPWHGVDPAGDPPNTGVTRRYEFDVSRAFASPDGFNKSVILINGQFPGPMIEANWGDRIEVTVTNSIDSPDEGITLHWHGLTQKKTPWYDGVPGVSQCPIAPRGGKFTYIFQADRYGSSWYHSHYSAQYNDGLFGPLIIHGPLQPEVKYDFDLGPVIISDYYHVGYYEIMERSIHKPPGIIPLDNNLINGKGSYNCNHTSTDTKCLPGAGFEKFRFRSGKRHRLRLINSGALANQKISIDNHEMTVIANDFVPVKPYKTKVVTLSPGQRTDVIVHATGCATDAVWLRSDIDMVCLQNTATFQTARAAIYYELANPGRLPQTKGTSWESNDCRNDALDRTVPYYPLKPPVPSTTQTVTITAGLNETGFMVMFMDGSSFMANYNQAALLAAQEGNVSFPRQRNIYDFGSNSSVRLVFENAFDTLHPMHLHGHDFWVLSEGPGRWNGTIINPENPLRRDTHLMMPGLPDNPSHLVLQWNQDNPGVWPLHCHISIHSSAGMVILALERPDDIANLPIPGAIAKDCEIWDHIDKSDYAEQIDSGV</sequence>
<protein>
    <submittedName>
        <fullName evidence="1">Uncharacterized protein</fullName>
    </submittedName>
</protein>
<proteinExistence type="predicted"/>